<dbReference type="AlphaFoldDB" id="A0AAJ5NK40"/>
<evidence type="ECO:0000313" key="1">
    <source>
        <dbReference type="EMBL" id="VBB17468.1"/>
    </source>
</evidence>
<name>A0AAJ5NK40_9BURK</name>
<proteinExistence type="predicted"/>
<evidence type="ECO:0000313" key="2">
    <source>
        <dbReference type="Proteomes" id="UP000268684"/>
    </source>
</evidence>
<protein>
    <submittedName>
        <fullName evidence="1">Uncharacterized protein</fullName>
    </submittedName>
</protein>
<accession>A0AAJ5NK40</accession>
<keyword evidence="1" id="KW-0614">Plasmid</keyword>
<keyword evidence="2" id="KW-1185">Reference proteome</keyword>
<dbReference type="Proteomes" id="UP000268684">
    <property type="component" value="Plasmid IV"/>
</dbReference>
<geneLocation type="plasmid" evidence="2">
    <name>iv</name>
</geneLocation>
<sequence length="135" mass="15156">MRRRHFPHLPHNAAFFARARVTVPGWLRLHTSRRARWIDVCQLADAMTDPFVAALASRLPHLSSDIEARVSISLGATFTMFRGEAHVLDTSLRVLDQPVWRLSTTGAFVCEAAKGEPVLLVYTPPVRRGDLDERG</sequence>
<reference evidence="1 2" key="1">
    <citation type="submission" date="2017-11" db="EMBL/GenBank/DDBJ databases">
        <authorList>
            <person name="Seth-Smith MB H."/>
        </authorList>
    </citation>
    <scope>NUCLEOTIDE SEQUENCE [LARGE SCALE GENOMIC DNA]</scope>
    <source>
        <strain evidence="1">E</strain>
        <plasmid evidence="2">iv</plasmid>
    </source>
</reference>
<gene>
    <name evidence="1" type="ORF">BSTAB16_7687</name>
</gene>
<organism evidence="1 2">
    <name type="scientific">Burkholderia stabilis</name>
    <dbReference type="NCBI Taxonomy" id="95485"/>
    <lineage>
        <taxon>Bacteria</taxon>
        <taxon>Pseudomonadati</taxon>
        <taxon>Pseudomonadota</taxon>
        <taxon>Betaproteobacteria</taxon>
        <taxon>Burkholderiales</taxon>
        <taxon>Burkholderiaceae</taxon>
        <taxon>Burkholderia</taxon>
        <taxon>Burkholderia cepacia complex</taxon>
    </lineage>
</organism>
<dbReference type="EMBL" id="LR025745">
    <property type="protein sequence ID" value="VBB17468.1"/>
    <property type="molecule type" value="Genomic_DNA"/>
</dbReference>